<dbReference type="InterPro" id="IPR035919">
    <property type="entry name" value="EAL_sf"/>
</dbReference>
<reference evidence="5" key="2">
    <citation type="journal article" date="2022" name="Syst. Appl. Microbiol.">
        <title>Physiological and genomic characterisation of Luteimonas fraxinea sp. nov., a bacterial species associated with trees tolerant to ash dieback.</title>
        <authorList>
            <person name="Ulrich K."/>
            <person name="Becker R."/>
            <person name="Behrendt U."/>
            <person name="Kube M."/>
            <person name="Schneck V."/>
            <person name="Ulrich A."/>
        </authorList>
    </citation>
    <scope>NUCLEOTIDE SEQUENCE</scope>
    <source>
        <strain evidence="5">A1P009</strain>
    </source>
</reference>
<dbReference type="PROSITE" id="PS50113">
    <property type="entry name" value="PAC"/>
    <property type="match status" value="1"/>
</dbReference>
<evidence type="ECO:0000259" key="4">
    <source>
        <dbReference type="PROSITE" id="PS50887"/>
    </source>
</evidence>
<dbReference type="NCBIfam" id="TIGR00229">
    <property type="entry name" value="sensory_box"/>
    <property type="match status" value="1"/>
</dbReference>
<reference evidence="5" key="1">
    <citation type="submission" date="2021-12" db="EMBL/GenBank/DDBJ databases">
        <authorList>
            <person name="Ulrich A."/>
        </authorList>
    </citation>
    <scope>NUCLEOTIDE SEQUENCE</scope>
    <source>
        <strain evidence="5">A1P009</strain>
    </source>
</reference>
<feature type="domain" description="PAS" evidence="1">
    <location>
        <begin position="182"/>
        <end position="228"/>
    </location>
</feature>
<dbReference type="InterPro" id="IPR052155">
    <property type="entry name" value="Biofilm_reg_signaling"/>
</dbReference>
<protein>
    <submittedName>
        <fullName evidence="5">EAL domain-containing protein</fullName>
    </submittedName>
</protein>
<evidence type="ECO:0000313" key="6">
    <source>
        <dbReference type="Proteomes" id="UP001430360"/>
    </source>
</evidence>
<dbReference type="CDD" id="cd01948">
    <property type="entry name" value="EAL"/>
    <property type="match status" value="1"/>
</dbReference>
<dbReference type="SMART" id="SM00267">
    <property type="entry name" value="GGDEF"/>
    <property type="match status" value="1"/>
</dbReference>
<accession>A0ABS8UD10</accession>
<dbReference type="SMART" id="SM00086">
    <property type="entry name" value="PAC"/>
    <property type="match status" value="1"/>
</dbReference>
<sequence>MGHSTRCAVMGDIESPVPLDEAMRLSALAGYNVLDTPTEPEFERLVQLASRLFGVPIVLISLVALDRQVFKARVGLDVCETHRDVSFCAHAILRDDVMVVPDALDDPRFAANPLVLGSPFIRFYAGKPLITPEGLRIGTVCLIDTQPRAGFGEDEQRNLTDIAALVMDRMELSRLDYVRAVSQARFENIAATSPDAIICSTGSGGITFWNAAAERLFGYTAEEMTGQSSSRVIPGSWRAAYFDELERLNQGGELRFVGRTIVRSGLHRDGSEFPAELSLSSWREGRTTSIGAIVRDITARRRNEDRLYRLASLDTLTELPNRAAWRACISAQLDAQTPVTVLLLDLDGFKEVNDTLGHPTGDIVLKEVAARLLAECSDALMVARLGGDEFVVLLAGTEMRTAKAIAGGLVQALAQPYDLPGHIFDIGVSIGIATYPDHGQRADELLGAADLALYRAKATGKGRYMAFEPAFREVAVARRGFERELRQAFENDEFEMFYQTQVDTRDGRVCGAEALLRWRHPQRGLLTPVSFLEVLSQKPIATAVGEWTLRTACLHAKAWRTRIPDFRIGVNLFESQLRFGQLPGVVERVLQDTGLPAEALELELLENTMMRNDSATLKMLQTLREMGVGLAFDDYGTGFASLSMLKRFPVSRLKIDRAFIRDVISDPEDAAIVKAVIYLGHSFGMEVIAEGVETRAQLDFLRANQCHHAQGYFFGRPMPEAAFSSELERNAAAL</sequence>
<keyword evidence="6" id="KW-1185">Reference proteome</keyword>
<dbReference type="PANTHER" id="PTHR44757:SF2">
    <property type="entry name" value="BIOFILM ARCHITECTURE MAINTENANCE PROTEIN MBAA"/>
    <property type="match status" value="1"/>
</dbReference>
<evidence type="ECO:0000313" key="5">
    <source>
        <dbReference type="EMBL" id="MCD9097388.1"/>
    </source>
</evidence>
<dbReference type="NCBIfam" id="TIGR00254">
    <property type="entry name" value="GGDEF"/>
    <property type="match status" value="1"/>
</dbReference>
<dbReference type="InterPro" id="IPR029787">
    <property type="entry name" value="Nucleotide_cyclase"/>
</dbReference>
<evidence type="ECO:0000259" key="3">
    <source>
        <dbReference type="PROSITE" id="PS50883"/>
    </source>
</evidence>
<dbReference type="Pfam" id="PF00989">
    <property type="entry name" value="PAS"/>
    <property type="match status" value="1"/>
</dbReference>
<dbReference type="Gene3D" id="3.30.70.270">
    <property type="match status" value="1"/>
</dbReference>
<dbReference type="Gene3D" id="3.20.20.450">
    <property type="entry name" value="EAL domain"/>
    <property type="match status" value="1"/>
</dbReference>
<dbReference type="Pfam" id="PF00563">
    <property type="entry name" value="EAL"/>
    <property type="match status" value="1"/>
</dbReference>
<dbReference type="SMART" id="SM00052">
    <property type="entry name" value="EAL"/>
    <property type="match status" value="1"/>
</dbReference>
<comment type="caution">
    <text evidence="5">The sequence shown here is derived from an EMBL/GenBank/DDBJ whole genome shotgun (WGS) entry which is preliminary data.</text>
</comment>
<dbReference type="PROSITE" id="PS50883">
    <property type="entry name" value="EAL"/>
    <property type="match status" value="1"/>
</dbReference>
<feature type="domain" description="GGDEF" evidence="4">
    <location>
        <begin position="337"/>
        <end position="469"/>
    </location>
</feature>
<dbReference type="InterPro" id="IPR001633">
    <property type="entry name" value="EAL_dom"/>
</dbReference>
<dbReference type="CDD" id="cd00130">
    <property type="entry name" value="PAS"/>
    <property type="match status" value="1"/>
</dbReference>
<evidence type="ECO:0000259" key="1">
    <source>
        <dbReference type="PROSITE" id="PS50112"/>
    </source>
</evidence>
<dbReference type="InterPro" id="IPR029016">
    <property type="entry name" value="GAF-like_dom_sf"/>
</dbReference>
<dbReference type="SUPFAM" id="SSF141868">
    <property type="entry name" value="EAL domain-like"/>
    <property type="match status" value="1"/>
</dbReference>
<dbReference type="InterPro" id="IPR035965">
    <property type="entry name" value="PAS-like_dom_sf"/>
</dbReference>
<dbReference type="InterPro" id="IPR001610">
    <property type="entry name" value="PAC"/>
</dbReference>
<dbReference type="SMART" id="SM00091">
    <property type="entry name" value="PAS"/>
    <property type="match status" value="1"/>
</dbReference>
<gene>
    <name evidence="5" type="ORF">LTT95_10610</name>
</gene>
<dbReference type="InterPro" id="IPR003018">
    <property type="entry name" value="GAF"/>
</dbReference>
<dbReference type="SUPFAM" id="SSF55781">
    <property type="entry name" value="GAF domain-like"/>
    <property type="match status" value="1"/>
</dbReference>
<dbReference type="SUPFAM" id="SSF55785">
    <property type="entry name" value="PYP-like sensor domain (PAS domain)"/>
    <property type="match status" value="1"/>
</dbReference>
<dbReference type="InterPro" id="IPR000160">
    <property type="entry name" value="GGDEF_dom"/>
</dbReference>
<evidence type="ECO:0000259" key="2">
    <source>
        <dbReference type="PROSITE" id="PS50113"/>
    </source>
</evidence>
<feature type="domain" description="PAC" evidence="2">
    <location>
        <begin position="250"/>
        <end position="309"/>
    </location>
</feature>
<dbReference type="SMART" id="SM00065">
    <property type="entry name" value="GAF"/>
    <property type="match status" value="1"/>
</dbReference>
<dbReference type="Pfam" id="PF00990">
    <property type="entry name" value="GGDEF"/>
    <property type="match status" value="1"/>
</dbReference>
<dbReference type="InterPro" id="IPR013767">
    <property type="entry name" value="PAS_fold"/>
</dbReference>
<dbReference type="Gene3D" id="3.30.450.40">
    <property type="match status" value="1"/>
</dbReference>
<dbReference type="RefSeq" id="WP_232580546.1">
    <property type="nucleotide sequence ID" value="NZ_CP089507.1"/>
</dbReference>
<dbReference type="Gene3D" id="3.30.450.20">
    <property type="entry name" value="PAS domain"/>
    <property type="match status" value="1"/>
</dbReference>
<feature type="domain" description="EAL" evidence="3">
    <location>
        <begin position="478"/>
        <end position="731"/>
    </location>
</feature>
<dbReference type="PROSITE" id="PS50887">
    <property type="entry name" value="GGDEF"/>
    <property type="match status" value="1"/>
</dbReference>
<proteinExistence type="predicted"/>
<dbReference type="EMBL" id="JAJQKU010000003">
    <property type="protein sequence ID" value="MCD9097388.1"/>
    <property type="molecule type" value="Genomic_DNA"/>
</dbReference>
<dbReference type="PANTHER" id="PTHR44757">
    <property type="entry name" value="DIGUANYLATE CYCLASE DGCP"/>
    <property type="match status" value="1"/>
</dbReference>
<organism evidence="5 6">
    <name type="scientific">Luteimonas fraxinea</name>
    <dbReference type="NCBI Taxonomy" id="2901869"/>
    <lineage>
        <taxon>Bacteria</taxon>
        <taxon>Pseudomonadati</taxon>
        <taxon>Pseudomonadota</taxon>
        <taxon>Gammaproteobacteria</taxon>
        <taxon>Lysobacterales</taxon>
        <taxon>Lysobacteraceae</taxon>
        <taxon>Luteimonas</taxon>
    </lineage>
</organism>
<dbReference type="Proteomes" id="UP001430360">
    <property type="component" value="Unassembled WGS sequence"/>
</dbReference>
<dbReference type="InterPro" id="IPR000700">
    <property type="entry name" value="PAS-assoc_C"/>
</dbReference>
<dbReference type="PROSITE" id="PS50112">
    <property type="entry name" value="PAS"/>
    <property type="match status" value="1"/>
</dbReference>
<dbReference type="SUPFAM" id="SSF55073">
    <property type="entry name" value="Nucleotide cyclase"/>
    <property type="match status" value="1"/>
</dbReference>
<name>A0ABS8UD10_9GAMM</name>
<dbReference type="Pfam" id="PF01590">
    <property type="entry name" value="GAF"/>
    <property type="match status" value="1"/>
</dbReference>
<dbReference type="InterPro" id="IPR043128">
    <property type="entry name" value="Rev_trsase/Diguanyl_cyclase"/>
</dbReference>
<dbReference type="InterPro" id="IPR000014">
    <property type="entry name" value="PAS"/>
</dbReference>
<dbReference type="CDD" id="cd01949">
    <property type="entry name" value="GGDEF"/>
    <property type="match status" value="1"/>
</dbReference>